<name>A0A1L9QJP4_9CYAN</name>
<dbReference type="PROSITE" id="PS50294">
    <property type="entry name" value="WD_REPEATS_REGION"/>
    <property type="match status" value="4"/>
</dbReference>
<dbReference type="InterPro" id="IPR011047">
    <property type="entry name" value="Quinoprotein_ADH-like_sf"/>
</dbReference>
<dbReference type="STRING" id="1925591.BI308_24920"/>
<dbReference type="GO" id="GO:0004672">
    <property type="term" value="F:protein kinase activity"/>
    <property type="evidence" value="ECO:0007669"/>
    <property type="project" value="InterPro"/>
</dbReference>
<dbReference type="PROSITE" id="PS50082">
    <property type="entry name" value="WD_REPEATS_2"/>
    <property type="match status" value="4"/>
</dbReference>
<organism evidence="5 6">
    <name type="scientific">Roseofilum reptotaenium AO1-A</name>
    <dbReference type="NCBI Taxonomy" id="1925591"/>
    <lineage>
        <taxon>Bacteria</taxon>
        <taxon>Bacillati</taxon>
        <taxon>Cyanobacteriota</taxon>
        <taxon>Cyanophyceae</taxon>
        <taxon>Desertifilales</taxon>
        <taxon>Desertifilaceae</taxon>
        <taxon>Roseofilum</taxon>
    </lineage>
</organism>
<dbReference type="InterPro" id="IPR020472">
    <property type="entry name" value="WD40_PAC1"/>
</dbReference>
<accession>A0A1L9QJP4</accession>
<dbReference type="Proteomes" id="UP000183940">
    <property type="component" value="Unassembled WGS sequence"/>
</dbReference>
<dbReference type="Gene3D" id="1.10.510.10">
    <property type="entry name" value="Transferase(Phosphotransferase) domain 1"/>
    <property type="match status" value="1"/>
</dbReference>
<dbReference type="InterPro" id="IPR000719">
    <property type="entry name" value="Prot_kinase_dom"/>
</dbReference>
<evidence type="ECO:0000256" key="2">
    <source>
        <dbReference type="ARBA" id="ARBA00022737"/>
    </source>
</evidence>
<dbReference type="PROSITE" id="PS50011">
    <property type="entry name" value="PROTEIN_KINASE_DOM"/>
    <property type="match status" value="1"/>
</dbReference>
<evidence type="ECO:0000256" key="3">
    <source>
        <dbReference type="PROSITE-ProRule" id="PRU00221"/>
    </source>
</evidence>
<dbReference type="InterPro" id="IPR011009">
    <property type="entry name" value="Kinase-like_dom_sf"/>
</dbReference>
<feature type="repeat" description="WD" evidence="3">
    <location>
        <begin position="689"/>
        <end position="730"/>
    </location>
</feature>
<gene>
    <name evidence="5" type="ORF">BI308_24920</name>
</gene>
<keyword evidence="2" id="KW-0677">Repeat</keyword>
<feature type="domain" description="Protein kinase" evidence="4">
    <location>
        <begin position="14"/>
        <end position="309"/>
    </location>
</feature>
<dbReference type="EMBL" id="MLAW01000078">
    <property type="protein sequence ID" value="OJJ14659.1"/>
    <property type="molecule type" value="Genomic_DNA"/>
</dbReference>
<dbReference type="AlphaFoldDB" id="A0A1L9QJP4"/>
<dbReference type="Pfam" id="PF00069">
    <property type="entry name" value="Pkinase"/>
    <property type="match status" value="1"/>
</dbReference>
<feature type="repeat" description="WD" evidence="3">
    <location>
        <begin position="572"/>
        <end position="606"/>
    </location>
</feature>
<feature type="repeat" description="WD" evidence="3">
    <location>
        <begin position="731"/>
        <end position="772"/>
    </location>
</feature>
<dbReference type="Pfam" id="PF00400">
    <property type="entry name" value="WD40"/>
    <property type="match status" value="5"/>
</dbReference>
<dbReference type="CDD" id="cd00200">
    <property type="entry name" value="WD40"/>
    <property type="match status" value="1"/>
</dbReference>
<dbReference type="SUPFAM" id="SSF50998">
    <property type="entry name" value="Quinoprotein alcohol dehydrogenase-like"/>
    <property type="match status" value="1"/>
</dbReference>
<proteinExistence type="predicted"/>
<dbReference type="PROSITE" id="PS00678">
    <property type="entry name" value="WD_REPEATS_1"/>
    <property type="match status" value="3"/>
</dbReference>
<evidence type="ECO:0000259" key="4">
    <source>
        <dbReference type="PROSITE" id="PS50011"/>
    </source>
</evidence>
<keyword evidence="6" id="KW-1185">Reference proteome</keyword>
<dbReference type="PRINTS" id="PR00320">
    <property type="entry name" value="GPROTEINBRPT"/>
</dbReference>
<dbReference type="PANTHER" id="PTHR44129">
    <property type="entry name" value="WD REPEAT-CONTAINING PROTEIN POP1"/>
    <property type="match status" value="1"/>
</dbReference>
<protein>
    <recommendedName>
        <fullName evidence="4">Protein kinase domain-containing protein</fullName>
    </recommendedName>
</protein>
<keyword evidence="1 3" id="KW-0853">WD repeat</keyword>
<dbReference type="InterPro" id="IPR019775">
    <property type="entry name" value="WD40_repeat_CS"/>
</dbReference>
<dbReference type="InterPro" id="IPR050349">
    <property type="entry name" value="WD_LIS1/nudF_dynein_reg"/>
</dbReference>
<comment type="caution">
    <text evidence="5">The sequence shown here is derived from an EMBL/GenBank/DDBJ whole genome shotgun (WGS) entry which is preliminary data.</text>
</comment>
<reference evidence="5" key="1">
    <citation type="submission" date="2016-10" db="EMBL/GenBank/DDBJ databases">
        <title>CRISPR-Cas defence system in Roseofilum reptotaenium: evidence of a bacteriophage-cyanobacterium arms race in the coral black band disease.</title>
        <authorList>
            <person name="Buerger P."/>
            <person name="Wood-Charlson E.M."/>
            <person name="Weynberg K.D."/>
            <person name="Willis B."/>
            <person name="Van Oppen M.J."/>
        </authorList>
    </citation>
    <scope>NUCLEOTIDE SEQUENCE [LARGE SCALE GENOMIC DNA]</scope>
    <source>
        <strain evidence="5">AO1-A</strain>
    </source>
</reference>
<dbReference type="Gene3D" id="2.130.10.10">
    <property type="entry name" value="YVTN repeat-like/Quinoprotein amine dehydrogenase"/>
    <property type="match status" value="2"/>
</dbReference>
<dbReference type="SMART" id="SM00320">
    <property type="entry name" value="WD40"/>
    <property type="match status" value="6"/>
</dbReference>
<dbReference type="SUPFAM" id="SSF56112">
    <property type="entry name" value="Protein kinase-like (PK-like)"/>
    <property type="match status" value="1"/>
</dbReference>
<evidence type="ECO:0000313" key="6">
    <source>
        <dbReference type="Proteomes" id="UP000183940"/>
    </source>
</evidence>
<dbReference type="InterPro" id="IPR001680">
    <property type="entry name" value="WD40_rpt"/>
</dbReference>
<evidence type="ECO:0000256" key="1">
    <source>
        <dbReference type="ARBA" id="ARBA00022574"/>
    </source>
</evidence>
<evidence type="ECO:0000313" key="5">
    <source>
        <dbReference type="EMBL" id="OJJ14659.1"/>
    </source>
</evidence>
<dbReference type="InterPro" id="IPR015943">
    <property type="entry name" value="WD40/YVTN_repeat-like_dom_sf"/>
</dbReference>
<dbReference type="GO" id="GO:0005524">
    <property type="term" value="F:ATP binding"/>
    <property type="evidence" value="ECO:0007669"/>
    <property type="project" value="InterPro"/>
</dbReference>
<feature type="repeat" description="WD" evidence="3">
    <location>
        <begin position="474"/>
        <end position="515"/>
    </location>
</feature>
<sequence>MKLQRQSNQQWIDLQAATELGVGGEAKVYGISEDQTLVAKVYHKLKPEYGLKLTAMLENPPNNPTANQNHLSFAWPEDLLFNQKQQVVGFLMPRISEMRPIIDLYNPKTRRTQWPWFEYSRLHRTARNLAGALKSLHERGYVIGDINESNILVTETTLITLVDMDSIQVKHPETKEVYRCPVGKPEFTPPELQGQAFGNLDRTPEQDCFGLAVLIFQLLMEGTHPFAGVYKLPGDPPAIAQRIAQGYFPHGRRSVPLTPMPVSPPFTLLHPKLQVLFRRCFEEGFDNPHVRPDAKVWQLALQDAERDLITCSKNDQHRYGSHLDRCPWCDRTQRLKGRDPFPSQGAVQRGLHLKPVNRKKIPIQPAPSHHWGYNRVSNAPSTAPGWSNFTPLPPSTSGYPQNTGGGTIPVMQASWRDQRRPSLHPLLAGVFVLSLAVAGVWYGNQTRIGEMGFRAPQKLELKQGNLHIHRLHTIDSQKEPITAIAISPNGQVLASNGMEGTVRLWELPSGNPTQTLEAHQDQRGSYAVSEIALSPDGKLLASASRSDNGLKLWDLTNNQQWQIKPEEGLQGVVTLAISSQYNILATGSRDRTVKLWDLYNGFRRLTFAWETGWVNRLALSPDQKTLIAGTDTGNLYQVNLVNLQDKMLPRVTHSAVGALVFMPDNQRFIVGQSSQIFIRDLASGTVQLTLLHPGEVRALAVSPDGKILASGGGDRTIQIWNLETQEVIGLLRDHQGEVLSLAFSPKGDLLVSGGADGNIKLWEVSSINNIKSGKRIIEMSELLSRAVALQRGWDDLRTLE</sequence>